<protein>
    <recommendedName>
        <fullName evidence="9">Antitoxin</fullName>
    </recommendedName>
</protein>
<keyword evidence="2" id="KW-0813">Transport</keyword>
<feature type="transmembrane region" description="Helical" evidence="7">
    <location>
        <begin position="82"/>
        <end position="100"/>
    </location>
</feature>
<evidence type="ECO:0000256" key="1">
    <source>
        <dbReference type="ARBA" id="ARBA00004127"/>
    </source>
</evidence>
<keyword evidence="3 7" id="KW-0812">Transmembrane</keyword>
<dbReference type="GO" id="GO:0019755">
    <property type="term" value="P:one-carbon compound transport"/>
    <property type="evidence" value="ECO:0007669"/>
    <property type="project" value="UniProtKB-ARBA"/>
</dbReference>
<dbReference type="PANTHER" id="PTHR45665">
    <property type="entry name" value="AQUAPORIN-8"/>
    <property type="match status" value="1"/>
</dbReference>
<feature type="transmembrane region" description="Helical" evidence="7">
    <location>
        <begin position="12"/>
        <end position="31"/>
    </location>
</feature>
<dbReference type="InterPro" id="IPR000425">
    <property type="entry name" value="MIP"/>
</dbReference>
<dbReference type="Gene3D" id="1.20.1080.10">
    <property type="entry name" value="Glycerol uptake facilitator protein"/>
    <property type="match status" value="2"/>
</dbReference>
<dbReference type="GO" id="GO:0012505">
    <property type="term" value="C:endomembrane system"/>
    <property type="evidence" value="ECO:0007669"/>
    <property type="project" value="UniProtKB-SubCell"/>
</dbReference>
<keyword evidence="5 7" id="KW-1133">Transmembrane helix</keyword>
<dbReference type="PRINTS" id="PR00783">
    <property type="entry name" value="MINTRINSICP"/>
</dbReference>
<keyword evidence="6 7" id="KW-0472">Membrane</keyword>
<dbReference type="Pfam" id="PF00230">
    <property type="entry name" value="MIP"/>
    <property type="match status" value="2"/>
</dbReference>
<dbReference type="GO" id="GO:0015250">
    <property type="term" value="F:water channel activity"/>
    <property type="evidence" value="ECO:0007669"/>
    <property type="project" value="TreeGrafter"/>
</dbReference>
<dbReference type="PANTHER" id="PTHR45665:SF9">
    <property type="entry name" value="AQUAPORIN-8"/>
    <property type="match status" value="1"/>
</dbReference>
<evidence type="ECO:0000256" key="7">
    <source>
        <dbReference type="SAM" id="Phobius"/>
    </source>
</evidence>
<sequence>MVKKLTAEILGSLLLGASVVGSGLMVTILTQDIAIQLFVNTITTVFMLFLIITLFSPISGAHFNPLVTLAELVYRRISIERAFLYIVAQLIGTSTGVIIANVMFNRPAVQMSTYSRTGNYLLIAEVVATAGLIMSILLLRHQNRASMAAVIVPAWIGAAYIFTSSTSFANPAITLARTLSESFTGISLKSVPLFIAAQFAGAVIGVLLTVLLTAGKKEEDVRA</sequence>
<feature type="transmembrane region" description="Helical" evidence="7">
    <location>
        <begin position="37"/>
        <end position="61"/>
    </location>
</feature>
<evidence type="ECO:0000256" key="4">
    <source>
        <dbReference type="ARBA" id="ARBA00022737"/>
    </source>
</evidence>
<evidence type="ECO:0000256" key="2">
    <source>
        <dbReference type="ARBA" id="ARBA00022448"/>
    </source>
</evidence>
<evidence type="ECO:0000256" key="3">
    <source>
        <dbReference type="ARBA" id="ARBA00022692"/>
    </source>
</evidence>
<dbReference type="EMBL" id="JNSK01000034">
    <property type="protein sequence ID" value="KGA17885.1"/>
    <property type="molecule type" value="Genomic_DNA"/>
</dbReference>
<evidence type="ECO:0000256" key="6">
    <source>
        <dbReference type="ARBA" id="ARBA00023136"/>
    </source>
</evidence>
<proteinExistence type="predicted"/>
<dbReference type="InterPro" id="IPR023271">
    <property type="entry name" value="Aquaporin-like"/>
</dbReference>
<dbReference type="AlphaFoldDB" id="A0A094Q1B3"/>
<comment type="subcellular location">
    <subcellularLocation>
        <location evidence="1">Endomembrane system</location>
        <topology evidence="1">Multi-pass membrane protein</topology>
    </subcellularLocation>
</comment>
<gene>
    <name evidence="8" type="ORF">GM50_10355</name>
</gene>
<feature type="transmembrane region" description="Helical" evidence="7">
    <location>
        <begin position="193"/>
        <end position="214"/>
    </location>
</feature>
<evidence type="ECO:0000256" key="5">
    <source>
        <dbReference type="ARBA" id="ARBA00022989"/>
    </source>
</evidence>
<dbReference type="GO" id="GO:0016020">
    <property type="term" value="C:membrane"/>
    <property type="evidence" value="ECO:0007669"/>
    <property type="project" value="InterPro"/>
</dbReference>
<accession>A0A094Q1B3</accession>
<dbReference type="InterPro" id="IPR034294">
    <property type="entry name" value="Aquaporin_transptr"/>
</dbReference>
<evidence type="ECO:0008006" key="9">
    <source>
        <dbReference type="Google" id="ProtNLM"/>
    </source>
</evidence>
<name>A0A094Q1B3_9ZZZZ</name>
<dbReference type="GO" id="GO:0005737">
    <property type="term" value="C:cytoplasm"/>
    <property type="evidence" value="ECO:0007669"/>
    <property type="project" value="UniProtKB-ARBA"/>
</dbReference>
<keyword evidence="4" id="KW-0677">Repeat</keyword>
<feature type="transmembrane region" description="Helical" evidence="7">
    <location>
        <begin position="120"/>
        <end position="139"/>
    </location>
</feature>
<feature type="transmembrane region" description="Helical" evidence="7">
    <location>
        <begin position="151"/>
        <end position="173"/>
    </location>
</feature>
<evidence type="ECO:0000313" key="8">
    <source>
        <dbReference type="EMBL" id="KGA17885.1"/>
    </source>
</evidence>
<reference evidence="8" key="1">
    <citation type="submission" date="2014-05" db="EMBL/GenBank/DDBJ databases">
        <title>Key roles for freshwater Actinobacteria revealed by deep metagenomic sequencing.</title>
        <authorList>
            <person name="Ghai R."/>
            <person name="Mizuno C.M."/>
            <person name="Picazo A."/>
            <person name="Camacho A."/>
            <person name="Rodriguez-Valera F."/>
        </authorList>
    </citation>
    <scope>NUCLEOTIDE SEQUENCE</scope>
</reference>
<dbReference type="SUPFAM" id="SSF81338">
    <property type="entry name" value="Aquaporin-like"/>
    <property type="match status" value="1"/>
</dbReference>
<comment type="caution">
    <text evidence="8">The sequence shown here is derived from an EMBL/GenBank/DDBJ whole genome shotgun (WGS) entry which is preliminary data.</text>
</comment>
<organism evidence="8">
    <name type="scientific">freshwater metagenome</name>
    <dbReference type="NCBI Taxonomy" id="449393"/>
    <lineage>
        <taxon>unclassified sequences</taxon>
        <taxon>metagenomes</taxon>
        <taxon>ecological metagenomes</taxon>
    </lineage>
</organism>